<proteinExistence type="predicted"/>
<evidence type="ECO:0000313" key="1">
    <source>
        <dbReference type="EMBL" id="ATB49730.1"/>
    </source>
</evidence>
<reference evidence="1 2" key="1">
    <citation type="submission" date="2017-06" db="EMBL/GenBank/DDBJ databases">
        <title>Sequencing and comparative analysis of myxobacterial genomes.</title>
        <authorList>
            <person name="Rupp O."/>
            <person name="Goesmann A."/>
            <person name="Sogaard-Andersen L."/>
        </authorList>
    </citation>
    <scope>NUCLEOTIDE SEQUENCE [LARGE SCALE GENOMIC DNA]</scope>
    <source>
        <strain evidence="1 2">DSM 14697</strain>
    </source>
</reference>
<keyword evidence="2" id="KW-1185">Reference proteome</keyword>
<accession>A0A250K1G3</accession>
<dbReference type="AlphaFoldDB" id="A0A250K1G3"/>
<evidence type="ECO:0000313" key="2">
    <source>
        <dbReference type="Proteomes" id="UP000217343"/>
    </source>
</evidence>
<dbReference type="Proteomes" id="UP000217343">
    <property type="component" value="Chromosome"/>
</dbReference>
<dbReference type="EMBL" id="CP022203">
    <property type="protein sequence ID" value="ATB49730.1"/>
    <property type="molecule type" value="Genomic_DNA"/>
</dbReference>
<dbReference type="OrthoDB" id="5525447at2"/>
<name>A0A250K1G3_9BACT</name>
<sequence length="180" mass="18015">MPQIPGVKSTVSSFKPGPVVAEVADRTMNAVSLEANVAKSVGGSKSGSSEQVRTPQQVVSTIGGTSGTLNNAINVADTFETGARAIGQMSRGNVPTALPPTVVGKTLGKFVPGLNVIGAVSSLSNTRDVFTNPSSTPSQKTHAVIDSASAVVSALPVPGLSQAGAVVNTVNSLFTPSSSQ</sequence>
<organism evidence="1 2">
    <name type="scientific">Corallococcus macrosporus DSM 14697</name>
    <dbReference type="NCBI Taxonomy" id="1189310"/>
    <lineage>
        <taxon>Bacteria</taxon>
        <taxon>Pseudomonadati</taxon>
        <taxon>Myxococcota</taxon>
        <taxon>Myxococcia</taxon>
        <taxon>Myxococcales</taxon>
        <taxon>Cystobacterineae</taxon>
        <taxon>Myxococcaceae</taxon>
        <taxon>Corallococcus</taxon>
    </lineage>
</organism>
<protein>
    <submittedName>
        <fullName evidence="1">Uncharacterized protein</fullName>
    </submittedName>
</protein>
<dbReference type="KEGG" id="mmas:MYMAC_005384"/>
<gene>
    <name evidence="1" type="ORF">MYMAC_005384</name>
</gene>